<organism evidence="2 3">
    <name type="scientific">Steinernema glaseri</name>
    <dbReference type="NCBI Taxonomy" id="37863"/>
    <lineage>
        <taxon>Eukaryota</taxon>
        <taxon>Metazoa</taxon>
        <taxon>Ecdysozoa</taxon>
        <taxon>Nematoda</taxon>
        <taxon>Chromadorea</taxon>
        <taxon>Rhabditida</taxon>
        <taxon>Tylenchina</taxon>
        <taxon>Panagrolaimomorpha</taxon>
        <taxon>Strongyloidoidea</taxon>
        <taxon>Steinernematidae</taxon>
        <taxon>Steinernema</taxon>
    </lineage>
</organism>
<evidence type="ECO:0000313" key="2">
    <source>
        <dbReference type="Proteomes" id="UP000095287"/>
    </source>
</evidence>
<accession>A0A1I7ZQ66</accession>
<dbReference type="AlphaFoldDB" id="A0A1I7ZQ66"/>
<evidence type="ECO:0000256" key="1">
    <source>
        <dbReference type="SAM" id="SignalP"/>
    </source>
</evidence>
<proteinExistence type="predicted"/>
<sequence length="133" mass="14588">MYAITLDIVSLLTNIACATRLPIYLTCQPTLRAEVFAIFKLITGEMHTSNKAGRANGDKQSLICANNAVNRAAMQPGWNISDGNGQFIKDVPKFGSVDGRTPVFLTVHQNENGETNNNMTPRIVFEESTETLL</sequence>
<dbReference type="WBParaSite" id="L893_g28691.t1">
    <property type="protein sequence ID" value="L893_g28691.t1"/>
    <property type="gene ID" value="L893_g28691"/>
</dbReference>
<dbReference type="Proteomes" id="UP000095287">
    <property type="component" value="Unplaced"/>
</dbReference>
<name>A0A1I7ZQ66_9BILA</name>
<reference evidence="3" key="1">
    <citation type="submission" date="2016-11" db="UniProtKB">
        <authorList>
            <consortium name="WormBaseParasite"/>
        </authorList>
    </citation>
    <scope>IDENTIFICATION</scope>
</reference>
<feature type="chain" id="PRO_5009313752" evidence="1">
    <location>
        <begin position="19"/>
        <end position="133"/>
    </location>
</feature>
<evidence type="ECO:0000313" key="3">
    <source>
        <dbReference type="WBParaSite" id="L893_g28691.t1"/>
    </source>
</evidence>
<keyword evidence="1" id="KW-0732">Signal</keyword>
<feature type="signal peptide" evidence="1">
    <location>
        <begin position="1"/>
        <end position="18"/>
    </location>
</feature>
<keyword evidence="2" id="KW-1185">Reference proteome</keyword>
<protein>
    <submittedName>
        <fullName evidence="3">Piwi domain-containing protein</fullName>
    </submittedName>
</protein>